<name>A0AAE0A7R3_9ROSI</name>
<keyword evidence="2" id="KW-1185">Reference proteome</keyword>
<accession>A0AAE0A7R3</accession>
<dbReference type="AlphaFoldDB" id="A0AAE0A7R3"/>
<protein>
    <submittedName>
        <fullName evidence="1">Uncharacterized protein</fullName>
    </submittedName>
</protein>
<reference evidence="1" key="1">
    <citation type="journal article" date="2023" name="Plant J.">
        <title>Genome sequences and population genomics provide insights into the demographic history, inbreeding, and mutation load of two 'living fossil' tree species of Dipteronia.</title>
        <authorList>
            <person name="Feng Y."/>
            <person name="Comes H.P."/>
            <person name="Chen J."/>
            <person name="Zhu S."/>
            <person name="Lu R."/>
            <person name="Zhang X."/>
            <person name="Li P."/>
            <person name="Qiu J."/>
            <person name="Olsen K.M."/>
            <person name="Qiu Y."/>
        </authorList>
    </citation>
    <scope>NUCLEOTIDE SEQUENCE</scope>
    <source>
        <strain evidence="1">NBL</strain>
    </source>
</reference>
<organism evidence="1 2">
    <name type="scientific">Dipteronia sinensis</name>
    <dbReference type="NCBI Taxonomy" id="43782"/>
    <lineage>
        <taxon>Eukaryota</taxon>
        <taxon>Viridiplantae</taxon>
        <taxon>Streptophyta</taxon>
        <taxon>Embryophyta</taxon>
        <taxon>Tracheophyta</taxon>
        <taxon>Spermatophyta</taxon>
        <taxon>Magnoliopsida</taxon>
        <taxon>eudicotyledons</taxon>
        <taxon>Gunneridae</taxon>
        <taxon>Pentapetalae</taxon>
        <taxon>rosids</taxon>
        <taxon>malvids</taxon>
        <taxon>Sapindales</taxon>
        <taxon>Sapindaceae</taxon>
        <taxon>Hippocastanoideae</taxon>
        <taxon>Acereae</taxon>
        <taxon>Dipteronia</taxon>
    </lineage>
</organism>
<evidence type="ECO:0000313" key="2">
    <source>
        <dbReference type="Proteomes" id="UP001281410"/>
    </source>
</evidence>
<dbReference type="EMBL" id="JANJYJ010000006">
    <property type="protein sequence ID" value="KAK3205637.1"/>
    <property type="molecule type" value="Genomic_DNA"/>
</dbReference>
<evidence type="ECO:0000313" key="1">
    <source>
        <dbReference type="EMBL" id="KAK3205637.1"/>
    </source>
</evidence>
<comment type="caution">
    <text evidence="1">The sequence shown here is derived from an EMBL/GenBank/DDBJ whole genome shotgun (WGS) entry which is preliminary data.</text>
</comment>
<gene>
    <name evidence="1" type="ORF">Dsin_019683</name>
</gene>
<sequence>MTSEGFVYSFLREQYLKQLRKPYGGYITSSMWSSFLTHYSELLKEGIWLISENFQWDFWRDSWLGVPILELLEILDYFASLLQARVYDFIQDGIWFLDDCFLAYFTNLCFRIDMIAISPGVDFLAWAHSWDGRVSCKTALFPEDSCFPSSPVVERCLVSFYSSFSFSFDITFFVK</sequence>
<dbReference type="Proteomes" id="UP001281410">
    <property type="component" value="Unassembled WGS sequence"/>
</dbReference>
<proteinExistence type="predicted"/>